<gene>
    <name evidence="2" type="ORF">SAMN05421676_11611</name>
</gene>
<keyword evidence="1" id="KW-0812">Transmembrane</keyword>
<proteinExistence type="predicted"/>
<dbReference type="InterPro" id="IPR025426">
    <property type="entry name" value="DUF4305"/>
</dbReference>
<keyword evidence="3" id="KW-1185">Reference proteome</keyword>
<evidence type="ECO:0000256" key="1">
    <source>
        <dbReference type="SAM" id="Phobius"/>
    </source>
</evidence>
<dbReference type="RefSeq" id="WP_093137533.1">
    <property type="nucleotide sequence ID" value="NZ_FOHJ01000016.1"/>
</dbReference>
<feature type="transmembrane region" description="Helical" evidence="1">
    <location>
        <begin position="34"/>
        <end position="54"/>
    </location>
</feature>
<sequence length="68" mass="7787">MRASPLFMSTLYLFMGILFTYIAAQSVEETLWNFTTIILAVVATFDFAVAVRLINLHMKIKNSKNNKK</sequence>
<dbReference type="Pfam" id="PF14146">
    <property type="entry name" value="DUF4305"/>
    <property type="match status" value="1"/>
</dbReference>
<evidence type="ECO:0008006" key="4">
    <source>
        <dbReference type="Google" id="ProtNLM"/>
    </source>
</evidence>
<dbReference type="OrthoDB" id="2355666at2"/>
<dbReference type="AlphaFoldDB" id="A0A1I0J770"/>
<dbReference type="EMBL" id="FOHJ01000016">
    <property type="protein sequence ID" value="SEU04887.1"/>
    <property type="molecule type" value="Genomic_DNA"/>
</dbReference>
<keyword evidence="1" id="KW-1133">Transmembrane helix</keyword>
<accession>A0A1I0J770</accession>
<dbReference type="Proteomes" id="UP000199095">
    <property type="component" value="Unassembled WGS sequence"/>
</dbReference>
<evidence type="ECO:0000313" key="2">
    <source>
        <dbReference type="EMBL" id="SEU04887.1"/>
    </source>
</evidence>
<protein>
    <recommendedName>
        <fullName evidence="4">DUF4305 domain-containing protein</fullName>
    </recommendedName>
</protein>
<reference evidence="3" key="1">
    <citation type="submission" date="2016-10" db="EMBL/GenBank/DDBJ databases">
        <authorList>
            <person name="Varghese N."/>
            <person name="Submissions S."/>
        </authorList>
    </citation>
    <scope>NUCLEOTIDE SEQUENCE [LARGE SCALE GENOMIC DNA]</scope>
    <source>
        <strain evidence="3">CGMCC 1.3566</strain>
    </source>
</reference>
<dbReference type="STRING" id="237682.SAMN05421676_11611"/>
<keyword evidence="1" id="KW-0472">Membrane</keyword>
<organism evidence="2 3">
    <name type="scientific">Salinibacillus kushneri</name>
    <dbReference type="NCBI Taxonomy" id="237682"/>
    <lineage>
        <taxon>Bacteria</taxon>
        <taxon>Bacillati</taxon>
        <taxon>Bacillota</taxon>
        <taxon>Bacilli</taxon>
        <taxon>Bacillales</taxon>
        <taxon>Bacillaceae</taxon>
        <taxon>Salinibacillus</taxon>
    </lineage>
</organism>
<name>A0A1I0J770_9BACI</name>
<evidence type="ECO:0000313" key="3">
    <source>
        <dbReference type="Proteomes" id="UP000199095"/>
    </source>
</evidence>